<sequence>MNLLWADMDTIVPLLGCVTRLHPLIYHRNRERPWSSEGVEPLSETEAHQFLRHAARVQSLKIWEDHIHLLTVLIQKCFFLRLLRLHWQPENTGHLNLFLSPILRHCSLPAIHSDLGSVATCCPVLESLSIGTVRLYTADELSLLSDTVRSCRQLVDLCCPCLDFAAWKHLSDLPTLLTVRIQDHDTYHRLDWENLYFARFLNLNILDLCVRTCTDAITVMQHSEFPSLKEFRIYVYVFPWVEAEQLCRALSLCKACNLERIEISTYCPADQERFSEQYSTAIKTFLPFPQLRTLRLSLHCPIYLDNDLLLEAVSHWPHISHLKLNRPRFPSPPPAVTFRGLFAALRECPNLQILQVSIDAVNIDIDPTVESFQHTSLQSLDVCNSPIVDPEVVARIISSMLPCIYTIGYDDSDDSDDSDQPNLWHTVNCLICRNA</sequence>
<gene>
    <name evidence="1" type="ORF">K503DRAFT_748044</name>
</gene>
<evidence type="ECO:0008006" key="3">
    <source>
        <dbReference type="Google" id="ProtNLM"/>
    </source>
</evidence>
<name>A0A1B7MMY8_9AGAM</name>
<dbReference type="InParanoid" id="A0A1B7MMY8"/>
<proteinExistence type="predicted"/>
<dbReference type="SUPFAM" id="SSF52047">
    <property type="entry name" value="RNI-like"/>
    <property type="match status" value="1"/>
</dbReference>
<dbReference type="OrthoDB" id="2614991at2759"/>
<dbReference type="InterPro" id="IPR032675">
    <property type="entry name" value="LRR_dom_sf"/>
</dbReference>
<dbReference type="Proteomes" id="UP000092154">
    <property type="component" value="Unassembled WGS sequence"/>
</dbReference>
<protein>
    <recommendedName>
        <fullName evidence="3">F-box domain-containing protein</fullName>
    </recommendedName>
</protein>
<evidence type="ECO:0000313" key="2">
    <source>
        <dbReference type="Proteomes" id="UP000092154"/>
    </source>
</evidence>
<organism evidence="1 2">
    <name type="scientific">Rhizopogon vinicolor AM-OR11-026</name>
    <dbReference type="NCBI Taxonomy" id="1314800"/>
    <lineage>
        <taxon>Eukaryota</taxon>
        <taxon>Fungi</taxon>
        <taxon>Dikarya</taxon>
        <taxon>Basidiomycota</taxon>
        <taxon>Agaricomycotina</taxon>
        <taxon>Agaricomycetes</taxon>
        <taxon>Agaricomycetidae</taxon>
        <taxon>Boletales</taxon>
        <taxon>Suillineae</taxon>
        <taxon>Rhizopogonaceae</taxon>
        <taxon>Rhizopogon</taxon>
    </lineage>
</organism>
<evidence type="ECO:0000313" key="1">
    <source>
        <dbReference type="EMBL" id="OAX33949.1"/>
    </source>
</evidence>
<dbReference type="EMBL" id="KV448680">
    <property type="protein sequence ID" value="OAX33949.1"/>
    <property type="molecule type" value="Genomic_DNA"/>
</dbReference>
<dbReference type="AlphaFoldDB" id="A0A1B7MMY8"/>
<keyword evidence="2" id="KW-1185">Reference proteome</keyword>
<dbReference type="Gene3D" id="3.80.10.10">
    <property type="entry name" value="Ribonuclease Inhibitor"/>
    <property type="match status" value="1"/>
</dbReference>
<reference evidence="1 2" key="1">
    <citation type="submission" date="2016-06" db="EMBL/GenBank/DDBJ databases">
        <title>Comparative genomics of the ectomycorrhizal sister species Rhizopogon vinicolor and Rhizopogon vesiculosus (Basidiomycota: Boletales) reveals a divergence of the mating type B locus.</title>
        <authorList>
            <consortium name="DOE Joint Genome Institute"/>
            <person name="Mujic A.B."/>
            <person name="Kuo A."/>
            <person name="Tritt A."/>
            <person name="Lipzen A."/>
            <person name="Chen C."/>
            <person name="Johnson J."/>
            <person name="Sharma A."/>
            <person name="Barry K."/>
            <person name="Grigoriev I.V."/>
            <person name="Spatafora J.W."/>
        </authorList>
    </citation>
    <scope>NUCLEOTIDE SEQUENCE [LARGE SCALE GENOMIC DNA]</scope>
    <source>
        <strain evidence="1 2">AM-OR11-026</strain>
    </source>
</reference>
<accession>A0A1B7MMY8</accession>